<gene>
    <name evidence="1" type="ORF">SAMN06272737_112109</name>
</gene>
<keyword evidence="2" id="KW-1185">Reference proteome</keyword>
<accession>A0A238XB64</accession>
<dbReference type="Proteomes" id="UP000198403">
    <property type="component" value="Unassembled WGS sequence"/>
</dbReference>
<name>A0A238XB64_9ACTN</name>
<dbReference type="AlphaFoldDB" id="A0A238XB64"/>
<dbReference type="EMBL" id="FZNO01000012">
    <property type="protein sequence ID" value="SNR55791.1"/>
    <property type="molecule type" value="Genomic_DNA"/>
</dbReference>
<evidence type="ECO:0000313" key="1">
    <source>
        <dbReference type="EMBL" id="SNR55791.1"/>
    </source>
</evidence>
<protein>
    <recommendedName>
        <fullName evidence="3">GDSL-like Lipase/Acylhydrolase family protein</fullName>
    </recommendedName>
</protein>
<evidence type="ECO:0008006" key="3">
    <source>
        <dbReference type="Google" id="ProtNLM"/>
    </source>
</evidence>
<dbReference type="Gene3D" id="3.40.50.1110">
    <property type="entry name" value="SGNH hydrolase"/>
    <property type="match status" value="1"/>
</dbReference>
<organism evidence="1 2">
    <name type="scientific">Blastococcus mobilis</name>
    <dbReference type="NCBI Taxonomy" id="1938746"/>
    <lineage>
        <taxon>Bacteria</taxon>
        <taxon>Bacillati</taxon>
        <taxon>Actinomycetota</taxon>
        <taxon>Actinomycetes</taxon>
        <taxon>Geodermatophilales</taxon>
        <taxon>Geodermatophilaceae</taxon>
        <taxon>Blastococcus</taxon>
    </lineage>
</organism>
<proteinExistence type="predicted"/>
<reference evidence="1 2" key="1">
    <citation type="submission" date="2017-06" db="EMBL/GenBank/DDBJ databases">
        <authorList>
            <person name="Kim H.J."/>
            <person name="Triplett B.A."/>
        </authorList>
    </citation>
    <scope>NUCLEOTIDE SEQUENCE [LARGE SCALE GENOMIC DNA]</scope>
    <source>
        <strain evidence="1 2">DSM 44272</strain>
    </source>
</reference>
<dbReference type="SUPFAM" id="SSF52266">
    <property type="entry name" value="SGNH hydrolase"/>
    <property type="match status" value="1"/>
</dbReference>
<sequence>MQALARTRETNVDRILSTLRGEGGYDGQIVVVTYYGLDYADAFGDVTLGLDSRIAEVAKANSADVADGYRAFERRANEAGGDSVEAGLVLPNDVHPTEEGQRLLADAVTAVVEE</sequence>
<evidence type="ECO:0000313" key="2">
    <source>
        <dbReference type="Proteomes" id="UP000198403"/>
    </source>
</evidence>
<dbReference type="InterPro" id="IPR036514">
    <property type="entry name" value="SGNH_hydro_sf"/>
</dbReference>